<dbReference type="PANTHER" id="PTHR21310">
    <property type="entry name" value="AMINOGLYCOSIDE PHOSPHOTRANSFERASE-RELATED-RELATED"/>
    <property type="match status" value="1"/>
</dbReference>
<evidence type="ECO:0000259" key="1">
    <source>
        <dbReference type="Pfam" id="PF01636"/>
    </source>
</evidence>
<dbReference type="InterPro" id="IPR051678">
    <property type="entry name" value="AGP_Transferase"/>
</dbReference>
<evidence type="ECO:0000313" key="3">
    <source>
        <dbReference type="Proteomes" id="UP000799766"/>
    </source>
</evidence>
<protein>
    <recommendedName>
        <fullName evidence="1">Aminoglycoside phosphotransferase domain-containing protein</fullName>
    </recommendedName>
</protein>
<dbReference type="InterPro" id="IPR002575">
    <property type="entry name" value="Aminoglycoside_PTrfase"/>
</dbReference>
<dbReference type="Proteomes" id="UP000799766">
    <property type="component" value="Unassembled WGS sequence"/>
</dbReference>
<organism evidence="2 3">
    <name type="scientific">Lineolata rhizophorae</name>
    <dbReference type="NCBI Taxonomy" id="578093"/>
    <lineage>
        <taxon>Eukaryota</taxon>
        <taxon>Fungi</taxon>
        <taxon>Dikarya</taxon>
        <taxon>Ascomycota</taxon>
        <taxon>Pezizomycotina</taxon>
        <taxon>Dothideomycetes</taxon>
        <taxon>Dothideomycetes incertae sedis</taxon>
        <taxon>Lineolatales</taxon>
        <taxon>Lineolataceae</taxon>
        <taxon>Lineolata</taxon>
    </lineage>
</organism>
<dbReference type="InterPro" id="IPR011009">
    <property type="entry name" value="Kinase-like_dom_sf"/>
</dbReference>
<dbReference type="Gene3D" id="3.90.1200.10">
    <property type="match status" value="1"/>
</dbReference>
<dbReference type="Pfam" id="PF01636">
    <property type="entry name" value="APH"/>
    <property type="match status" value="1"/>
</dbReference>
<dbReference type="EMBL" id="MU001701">
    <property type="protein sequence ID" value="KAF2452992.1"/>
    <property type="molecule type" value="Genomic_DNA"/>
</dbReference>
<dbReference type="AlphaFoldDB" id="A0A6A6NMN4"/>
<dbReference type="SUPFAM" id="SSF56112">
    <property type="entry name" value="Protein kinase-like (PK-like)"/>
    <property type="match status" value="1"/>
</dbReference>
<reference evidence="2" key="1">
    <citation type="journal article" date="2020" name="Stud. Mycol.">
        <title>101 Dothideomycetes genomes: a test case for predicting lifestyles and emergence of pathogens.</title>
        <authorList>
            <person name="Haridas S."/>
            <person name="Albert R."/>
            <person name="Binder M."/>
            <person name="Bloem J."/>
            <person name="Labutti K."/>
            <person name="Salamov A."/>
            <person name="Andreopoulos B."/>
            <person name="Baker S."/>
            <person name="Barry K."/>
            <person name="Bills G."/>
            <person name="Bluhm B."/>
            <person name="Cannon C."/>
            <person name="Castanera R."/>
            <person name="Culley D."/>
            <person name="Daum C."/>
            <person name="Ezra D."/>
            <person name="Gonzalez J."/>
            <person name="Henrissat B."/>
            <person name="Kuo A."/>
            <person name="Liang C."/>
            <person name="Lipzen A."/>
            <person name="Lutzoni F."/>
            <person name="Magnuson J."/>
            <person name="Mondo S."/>
            <person name="Nolan M."/>
            <person name="Ohm R."/>
            <person name="Pangilinan J."/>
            <person name="Park H.-J."/>
            <person name="Ramirez L."/>
            <person name="Alfaro M."/>
            <person name="Sun H."/>
            <person name="Tritt A."/>
            <person name="Yoshinaga Y."/>
            <person name="Zwiers L.-H."/>
            <person name="Turgeon B."/>
            <person name="Goodwin S."/>
            <person name="Spatafora J."/>
            <person name="Crous P."/>
            <person name="Grigoriev I."/>
        </authorList>
    </citation>
    <scope>NUCLEOTIDE SEQUENCE</scope>
    <source>
        <strain evidence="2">ATCC 16933</strain>
    </source>
</reference>
<keyword evidence="3" id="KW-1185">Reference proteome</keyword>
<accession>A0A6A6NMN4</accession>
<dbReference type="PANTHER" id="PTHR21310:SF58">
    <property type="entry name" value="AMINOGLYCOSIDE PHOSPHOTRANSFERASE DOMAIN-CONTAINING PROTEIN"/>
    <property type="match status" value="1"/>
</dbReference>
<gene>
    <name evidence="2" type="ORF">BDY21DRAFT_357636</name>
</gene>
<dbReference type="OrthoDB" id="2906425at2759"/>
<evidence type="ECO:0000313" key="2">
    <source>
        <dbReference type="EMBL" id="KAF2452992.1"/>
    </source>
</evidence>
<feature type="domain" description="Aminoglycoside phosphotransferase" evidence="1">
    <location>
        <begin position="14"/>
        <end position="93"/>
    </location>
</feature>
<sequence>MTGVSGGPFESEEQFNTWQLSHLLPNLPLSRRDLYQTMHKTYYKIVFAHGDLGFQNVLVKDGHITALIDWEDASWFPEHWDYCKTAGYLTGSDELYLALKKIFDKQYFEEYLMDLWFTREVQHGGF</sequence>
<name>A0A6A6NMN4_9PEZI</name>
<proteinExistence type="predicted"/>